<feature type="region of interest" description="Disordered" evidence="11">
    <location>
        <begin position="575"/>
        <end position="619"/>
    </location>
</feature>
<dbReference type="Pfam" id="PF14847">
    <property type="entry name" value="Ras_bdg_2"/>
    <property type="match status" value="1"/>
</dbReference>
<dbReference type="Proteomes" id="UP000078113">
    <property type="component" value="Unassembled WGS sequence"/>
</dbReference>
<feature type="compositionally biased region" description="Low complexity" evidence="11">
    <location>
        <begin position="324"/>
        <end position="348"/>
    </location>
</feature>
<feature type="compositionally biased region" description="Low complexity" evidence="11">
    <location>
        <begin position="416"/>
        <end position="431"/>
    </location>
</feature>
<feature type="region of interest" description="Disordered" evidence="11">
    <location>
        <begin position="1738"/>
        <end position="1796"/>
    </location>
</feature>
<dbReference type="InterPro" id="IPR008271">
    <property type="entry name" value="Ser/Thr_kinase_AS"/>
</dbReference>
<evidence type="ECO:0000259" key="12">
    <source>
        <dbReference type="PROSITE" id="PS50011"/>
    </source>
</evidence>
<feature type="compositionally biased region" description="Low complexity" evidence="11">
    <location>
        <begin position="197"/>
        <end position="210"/>
    </location>
</feature>
<feature type="compositionally biased region" description="Basic residues" evidence="11">
    <location>
        <begin position="1354"/>
        <end position="1368"/>
    </location>
</feature>
<dbReference type="Gene3D" id="3.10.20.90">
    <property type="entry name" value="Phosphatidylinositol 3-kinase Catalytic Subunit, Chain A, domain 1"/>
    <property type="match status" value="1"/>
</dbReference>
<feature type="region of interest" description="Disordered" evidence="11">
    <location>
        <begin position="537"/>
        <end position="562"/>
    </location>
</feature>
<reference evidence="14" key="2">
    <citation type="journal article" date="2019" name="IMA Fungus">
        <title>Genome sequencing and comparison of five Tilletia species to identify candidate genes for the detection of regulated species infecting wheat.</title>
        <authorList>
            <person name="Nguyen H.D.T."/>
            <person name="Sultana T."/>
            <person name="Kesanakurti P."/>
            <person name="Hambleton S."/>
        </authorList>
    </citation>
    <scope>NUCLEOTIDE SEQUENCE</scope>
    <source>
        <strain evidence="14">DAOMC 236422</strain>
    </source>
</reference>
<feature type="compositionally biased region" description="Low complexity" evidence="11">
    <location>
        <begin position="1201"/>
        <end position="1222"/>
    </location>
</feature>
<evidence type="ECO:0000256" key="3">
    <source>
        <dbReference type="ARBA" id="ARBA00022527"/>
    </source>
</evidence>
<evidence type="ECO:0000313" key="15">
    <source>
        <dbReference type="Proteomes" id="UP000078113"/>
    </source>
</evidence>
<dbReference type="InterPro" id="IPR000719">
    <property type="entry name" value="Prot_kinase_dom"/>
</dbReference>
<dbReference type="InterPro" id="IPR011009">
    <property type="entry name" value="Kinase-like_dom_sf"/>
</dbReference>
<feature type="compositionally biased region" description="Polar residues" evidence="11">
    <location>
        <begin position="220"/>
        <end position="233"/>
    </location>
</feature>
<dbReference type="SMART" id="SM01304">
    <property type="entry name" value="Ras_bdg_2"/>
    <property type="match status" value="1"/>
</dbReference>
<dbReference type="InterPro" id="IPR017441">
    <property type="entry name" value="Protein_kinase_ATP_BS"/>
</dbReference>
<feature type="compositionally biased region" description="Polar residues" evidence="11">
    <location>
        <begin position="1372"/>
        <end position="1381"/>
    </location>
</feature>
<keyword evidence="7 10" id="KW-0067">ATP-binding</keyword>
<feature type="compositionally biased region" description="Polar residues" evidence="11">
    <location>
        <begin position="356"/>
        <end position="376"/>
    </location>
</feature>
<feature type="region of interest" description="Disordered" evidence="11">
    <location>
        <begin position="1016"/>
        <end position="1056"/>
    </location>
</feature>
<organism evidence="14 15">
    <name type="scientific">Tilletia walkeri</name>
    <dbReference type="NCBI Taxonomy" id="117179"/>
    <lineage>
        <taxon>Eukaryota</taxon>
        <taxon>Fungi</taxon>
        <taxon>Dikarya</taxon>
        <taxon>Basidiomycota</taxon>
        <taxon>Ustilaginomycotina</taxon>
        <taxon>Exobasidiomycetes</taxon>
        <taxon>Tilletiales</taxon>
        <taxon>Tilletiaceae</taxon>
        <taxon>Tilletia</taxon>
    </lineage>
</organism>
<evidence type="ECO:0000313" key="14">
    <source>
        <dbReference type="EMBL" id="KAE8270724.1"/>
    </source>
</evidence>
<dbReference type="PROSITE" id="PS50011">
    <property type="entry name" value="PROTEIN_KINASE_DOM"/>
    <property type="match status" value="1"/>
</dbReference>
<feature type="region of interest" description="Disordered" evidence="11">
    <location>
        <begin position="482"/>
        <end position="519"/>
    </location>
</feature>
<feature type="compositionally biased region" description="Low complexity" evidence="11">
    <location>
        <begin position="1100"/>
        <end position="1110"/>
    </location>
</feature>
<feature type="region of interest" description="Disordered" evidence="11">
    <location>
        <begin position="1096"/>
        <end position="1260"/>
    </location>
</feature>
<dbReference type="SMART" id="SM00220">
    <property type="entry name" value="S_TKc"/>
    <property type="match status" value="1"/>
</dbReference>
<evidence type="ECO:0000256" key="11">
    <source>
        <dbReference type="SAM" id="MobiDB-lite"/>
    </source>
</evidence>
<dbReference type="CDD" id="cd09534">
    <property type="entry name" value="SAM_Ste11_fungal"/>
    <property type="match status" value="1"/>
</dbReference>
<feature type="compositionally biased region" description="Low complexity" evidence="11">
    <location>
        <begin position="382"/>
        <end position="394"/>
    </location>
</feature>
<keyword evidence="4" id="KW-0808">Transferase</keyword>
<dbReference type="SUPFAM" id="SSF47769">
    <property type="entry name" value="SAM/Pointed domain"/>
    <property type="match status" value="1"/>
</dbReference>
<evidence type="ECO:0000256" key="6">
    <source>
        <dbReference type="ARBA" id="ARBA00022777"/>
    </source>
</evidence>
<name>A0A8X7NCH5_9BASI</name>
<dbReference type="InterPro" id="IPR029458">
    <property type="entry name" value="Ras-bd_By2"/>
</dbReference>
<comment type="catalytic activity">
    <reaction evidence="8">
        <text>L-threonyl-[protein] + ATP = O-phospho-L-threonyl-[protein] + ADP + H(+)</text>
        <dbReference type="Rhea" id="RHEA:46608"/>
        <dbReference type="Rhea" id="RHEA-COMP:11060"/>
        <dbReference type="Rhea" id="RHEA-COMP:11605"/>
        <dbReference type="ChEBI" id="CHEBI:15378"/>
        <dbReference type="ChEBI" id="CHEBI:30013"/>
        <dbReference type="ChEBI" id="CHEBI:30616"/>
        <dbReference type="ChEBI" id="CHEBI:61977"/>
        <dbReference type="ChEBI" id="CHEBI:456216"/>
        <dbReference type="EC" id="2.7.11.25"/>
    </reaction>
</comment>
<feature type="compositionally biased region" description="Polar residues" evidence="11">
    <location>
        <begin position="1757"/>
        <end position="1770"/>
    </location>
</feature>
<feature type="region of interest" description="Disordered" evidence="11">
    <location>
        <begin position="1316"/>
        <end position="1456"/>
    </location>
</feature>
<keyword evidence="3" id="KW-0723">Serine/threonine-protein kinase</keyword>
<evidence type="ECO:0000256" key="9">
    <source>
        <dbReference type="ARBA" id="ARBA00048329"/>
    </source>
</evidence>
<feature type="domain" description="SAM" evidence="13">
    <location>
        <begin position="19"/>
        <end position="82"/>
    </location>
</feature>
<feature type="compositionally biased region" description="Low complexity" evidence="11">
    <location>
        <begin position="243"/>
        <end position="282"/>
    </location>
</feature>
<dbReference type="GO" id="GO:0005524">
    <property type="term" value="F:ATP binding"/>
    <property type="evidence" value="ECO:0007669"/>
    <property type="project" value="UniProtKB-UniRule"/>
</dbReference>
<accession>A0A8X7NCH5</accession>
<evidence type="ECO:0000256" key="1">
    <source>
        <dbReference type="ARBA" id="ARBA00006529"/>
    </source>
</evidence>
<dbReference type="Gene3D" id="1.10.150.50">
    <property type="entry name" value="Transcription Factor, Ets-1"/>
    <property type="match status" value="1"/>
</dbReference>
<evidence type="ECO:0000256" key="7">
    <source>
        <dbReference type="ARBA" id="ARBA00022840"/>
    </source>
</evidence>
<dbReference type="Pfam" id="PF00069">
    <property type="entry name" value="Pkinase"/>
    <property type="match status" value="1"/>
</dbReference>
<feature type="binding site" evidence="10">
    <location>
        <position position="1491"/>
    </location>
    <ligand>
        <name>ATP</name>
        <dbReference type="ChEBI" id="CHEBI:30616"/>
    </ligand>
</feature>
<dbReference type="PROSITE" id="PS50105">
    <property type="entry name" value="SAM_DOMAIN"/>
    <property type="match status" value="1"/>
</dbReference>
<dbReference type="SUPFAM" id="SSF56112">
    <property type="entry name" value="Protein kinase-like (PK-like)"/>
    <property type="match status" value="1"/>
</dbReference>
<feature type="domain" description="Protein kinase" evidence="12">
    <location>
        <begin position="1462"/>
        <end position="1728"/>
    </location>
</feature>
<dbReference type="InterPro" id="IPR001660">
    <property type="entry name" value="SAM"/>
</dbReference>
<feature type="compositionally biased region" description="Low complexity" evidence="11">
    <location>
        <begin position="545"/>
        <end position="557"/>
    </location>
</feature>
<comment type="similarity">
    <text evidence="1">Belongs to the protein kinase superfamily. STE Ser/Thr protein kinase family. MAP kinase kinase kinase subfamily.</text>
</comment>
<feature type="compositionally biased region" description="Low complexity" evidence="11">
    <location>
        <begin position="597"/>
        <end position="611"/>
    </location>
</feature>
<dbReference type="PANTHER" id="PTHR11584">
    <property type="entry name" value="SERINE/THREONINE PROTEIN KINASE"/>
    <property type="match status" value="1"/>
</dbReference>
<dbReference type="Gene3D" id="1.10.510.10">
    <property type="entry name" value="Transferase(Phosphotransferase) domain 1"/>
    <property type="match status" value="1"/>
</dbReference>
<dbReference type="EC" id="2.7.11.25" evidence="2"/>
<dbReference type="GO" id="GO:0004709">
    <property type="term" value="F:MAP kinase kinase kinase activity"/>
    <property type="evidence" value="ECO:0007669"/>
    <property type="project" value="UniProtKB-EC"/>
</dbReference>
<feature type="region of interest" description="Disordered" evidence="11">
    <location>
        <begin position="812"/>
        <end position="837"/>
    </location>
</feature>
<feature type="region of interest" description="Disordered" evidence="11">
    <location>
        <begin position="197"/>
        <end position="445"/>
    </location>
</feature>
<dbReference type="FunFam" id="1.10.510.10:FF:000334">
    <property type="entry name" value="Serine/threonine-protein kinase STE11"/>
    <property type="match status" value="1"/>
</dbReference>
<sequence length="1809" mass="189662">MAAVAGGSMTLSADSVRRWSTADVAAWLQSVRLEAHASVFQANHINGQVILDVDKNALKQMGIATVGDRVRLDKAIRDLKRATNTGAGAGGSQPVSATNSVISSAGSASGFQRPIAVSHSADQLGIHRTASSSGMGPGSGPVRQASAGLLVNHHQQAQYQLYAYNQQQQQSMMSAQHYHSSPYSSSSLTLPYSTASGAASSYSLSPSGGHPLPPLPADAHTTSSQSRPSTGTSAGAPPPLADGTSSRPSTSGGTASNMGVPASSATLGLGSSSSSSSSASAGPNAFSQRRSAHQRPPPLQLAHSANYALANPNLPPGGSSSTLAPSSIPGAASSPYRARSSSGTSASALGVPGSGNPLTHSLFVNGQPHPNQNAGSVHSHLTPGQQQAAAQATPTGPPPTTIIGTGWTAHPAQGPSVSGQASLSSAASSSARLPSPTYPNNPNPNIQYTMHRKQLSSSQLTAASSGSRTRTAAAEYTSSMQTVGPGVRNHNASSYVKKGYAPPGSSGGRPDKNAGLYAHQAGGHPAYGGYYGAAGGGSGHAHHLSTSSNSSTSAGSAQPGVASTATSPIAAVFTPSTARPGGVYGGSDEFGLEGGNSPYSRTPTTPSYPGSVSQAMEHGGPSHAIPIQSNAMDPRLRSVYQPLGIGGSSLSNANMYTPEDVTRRKLKFHCEDLGSTHKVLVSDCQDAYDVLARVLRTFGIRGGTGINAYPPYHGQSMNDPESDEDDDGNQYGIAIESDDTWAIFASSPDGKTKMLSDNELIAVCHAPQPHDPLRERGLHLRRIGANNSKFQQTRRNNKLNKFFGESEIPEAGSAAAGAGNGQGQVSPGPGRGAGRDYESESYENIAPLSSNANRKPKMNRASTISFMSGLGLGAGRNSASAEREQMMLQHQQNMALQQFREQHSAQIVQVPAHAHAPAAMYAMPGAPAQAAFSHDISAPLQPPPMPSSAAAAATAATATASPAQINPSTSASSMLGLLPRRARHLFGHRPPSELISSNLQDYFPATEKKVLERTARRSVYGKASVRSKRDSTWSFKPPDWIADIGDEEGEPVPIRRSGESYEFRKGYDGADADSMQEHIKLEVGSNGEEVERIQVQRAHSNASSRSGTSSNPERNPRARSGKSGPPTLPPVVGRNSLDDWAASLQTAASPVEEYPRGSKVGPSSFDSMPETPTAIPRGISNARDDGSLLAPNAASRKDNASTSPSIGSSPLPSSSSQTLSSSMHLHRPRSVRRNSGESSRSRRSFARFQQYGHTGDRDRSDAASLLTVDEITQDIESRNENAHFLATSGADWLGATIAVGGVIDADGNPVPTRMSMTGRWTGGGDADSISIRSKKPTILLTDDDRSSINARSMRSLKRNKSSASRKRAIPSVSATGSGRSSATEDQKDVGGSTTLHTAEEGASASPSVGTAPQEEEDEEDDTFDEEDEDFDEGDEMDEEEEPDEAEEITHPAHRAGKARRKWIKGALIGAGSFGSVFLGMDQRTGLYMAVKQVELPTGKSDNEQRKMSMLEALEREIALLKTFEHPNIVQYLDSYADDSHLNIFLEYVPGGSVVAILRDWGTFQEPLVQAFITQTLLGLQFLHGREIIHSDIKGANILVDTKGQIKISDFGISKKDAEVIASSSKAPKKTALQGSVFWMAPEAVKQTSSSRKADIWSVGCLVVEMLTGMHPWPSLNQMQALFRIGSMKATPPMPEDISENCRHFLNWTFELDHTKRPTADDLLAHKFLMEVAQLEPDVPMGGTEDDNDGDDTVVTGASSSRVLTVNSTNTVGSVASGRKGKGKRKGGGGGVNAGAAGTSAAGLAALAAD</sequence>
<keyword evidence="15" id="KW-1185">Reference proteome</keyword>
<comment type="catalytic activity">
    <reaction evidence="9">
        <text>L-seryl-[protein] + ATP = O-phospho-L-seryl-[protein] + ADP + H(+)</text>
        <dbReference type="Rhea" id="RHEA:17989"/>
        <dbReference type="Rhea" id="RHEA-COMP:9863"/>
        <dbReference type="Rhea" id="RHEA-COMP:11604"/>
        <dbReference type="ChEBI" id="CHEBI:15378"/>
        <dbReference type="ChEBI" id="CHEBI:29999"/>
        <dbReference type="ChEBI" id="CHEBI:30616"/>
        <dbReference type="ChEBI" id="CHEBI:83421"/>
        <dbReference type="ChEBI" id="CHEBI:456216"/>
        <dbReference type="EC" id="2.7.11.25"/>
    </reaction>
</comment>
<protein>
    <recommendedName>
        <fullName evidence="2">mitogen-activated protein kinase kinase kinase</fullName>
        <ecNumber evidence="2">2.7.11.25</ecNumber>
    </recommendedName>
</protein>
<dbReference type="PROSITE" id="PS00108">
    <property type="entry name" value="PROTEIN_KINASE_ST"/>
    <property type="match status" value="1"/>
</dbReference>
<evidence type="ECO:0000256" key="5">
    <source>
        <dbReference type="ARBA" id="ARBA00022741"/>
    </source>
</evidence>
<dbReference type="EMBL" id="LWDG02000039">
    <property type="protein sequence ID" value="KAE8270724.1"/>
    <property type="molecule type" value="Genomic_DNA"/>
</dbReference>
<evidence type="ECO:0000256" key="8">
    <source>
        <dbReference type="ARBA" id="ARBA00047559"/>
    </source>
</evidence>
<dbReference type="Pfam" id="PF00536">
    <property type="entry name" value="SAM_1"/>
    <property type="match status" value="1"/>
</dbReference>
<evidence type="ECO:0000256" key="4">
    <source>
        <dbReference type="ARBA" id="ARBA00022679"/>
    </source>
</evidence>
<dbReference type="FunFam" id="3.30.200.20:FF:000387">
    <property type="entry name" value="Serine/threonine-protein kinase STE11"/>
    <property type="match status" value="1"/>
</dbReference>
<evidence type="ECO:0000259" key="13">
    <source>
        <dbReference type="PROSITE" id="PS50105"/>
    </source>
</evidence>
<dbReference type="SMART" id="SM00454">
    <property type="entry name" value="SAM"/>
    <property type="match status" value="1"/>
</dbReference>
<proteinExistence type="inferred from homology"/>
<comment type="caution">
    <text evidence="14">The sequence shown here is derived from an EMBL/GenBank/DDBJ whole genome shotgun (WGS) entry which is preliminary data.</text>
</comment>
<keyword evidence="5 10" id="KW-0547">Nucleotide-binding</keyword>
<evidence type="ECO:0000256" key="2">
    <source>
        <dbReference type="ARBA" id="ARBA00012406"/>
    </source>
</evidence>
<reference evidence="14" key="1">
    <citation type="submission" date="2016-04" db="EMBL/GenBank/DDBJ databases">
        <authorList>
            <person name="Nguyen H.D."/>
            <person name="Samba Siva P."/>
            <person name="Cullis J."/>
            <person name="Levesque C.A."/>
            <person name="Hambleton S."/>
        </authorList>
    </citation>
    <scope>NUCLEOTIDE SEQUENCE</scope>
    <source>
        <strain evidence="14">DAOMC 236422</strain>
    </source>
</reference>
<dbReference type="PANTHER" id="PTHR11584:SF369">
    <property type="entry name" value="MITOGEN-ACTIVATED PROTEIN KINASE KINASE KINASE 19-RELATED"/>
    <property type="match status" value="1"/>
</dbReference>
<dbReference type="InterPro" id="IPR013761">
    <property type="entry name" value="SAM/pointed_sf"/>
</dbReference>
<feature type="compositionally biased region" description="Acidic residues" evidence="11">
    <location>
        <begin position="1413"/>
        <end position="1446"/>
    </location>
</feature>
<gene>
    <name evidence="14" type="ORF">A4X09_0g1591</name>
</gene>
<keyword evidence="6" id="KW-0418">Kinase</keyword>
<dbReference type="PROSITE" id="PS00107">
    <property type="entry name" value="PROTEIN_KINASE_ATP"/>
    <property type="match status" value="1"/>
</dbReference>
<evidence type="ECO:0000256" key="10">
    <source>
        <dbReference type="PROSITE-ProRule" id="PRU10141"/>
    </source>
</evidence>